<protein>
    <recommendedName>
        <fullName evidence="3">Lipoprotein</fullName>
    </recommendedName>
</protein>
<reference evidence="1 2" key="1">
    <citation type="submission" date="2022-04" db="EMBL/GenBank/DDBJ databases">
        <title>Genome sequence of soybean root-associated Caulobacter segnis RL271.</title>
        <authorList>
            <person name="Longley R."/>
            <person name="Bonito G."/>
            <person name="Trigodet F."/>
            <person name="Crosson S."/>
            <person name="Fiebig A."/>
        </authorList>
    </citation>
    <scope>NUCLEOTIDE SEQUENCE [LARGE SCALE GENOMIC DNA]</scope>
    <source>
        <strain evidence="1 2">RL271</strain>
    </source>
</reference>
<dbReference type="EMBL" id="CP096040">
    <property type="protein sequence ID" value="USQ97275.1"/>
    <property type="molecule type" value="Genomic_DNA"/>
</dbReference>
<keyword evidence="2" id="KW-1185">Reference proteome</keyword>
<proteinExistence type="predicted"/>
<organism evidence="1 2">
    <name type="scientific">Caulobacter segnis</name>
    <dbReference type="NCBI Taxonomy" id="88688"/>
    <lineage>
        <taxon>Bacteria</taxon>
        <taxon>Pseudomonadati</taxon>
        <taxon>Pseudomonadota</taxon>
        <taxon>Alphaproteobacteria</taxon>
        <taxon>Caulobacterales</taxon>
        <taxon>Caulobacteraceae</taxon>
        <taxon>Caulobacter</taxon>
    </lineage>
</organism>
<evidence type="ECO:0000313" key="1">
    <source>
        <dbReference type="EMBL" id="USQ97275.1"/>
    </source>
</evidence>
<evidence type="ECO:0008006" key="3">
    <source>
        <dbReference type="Google" id="ProtNLM"/>
    </source>
</evidence>
<name>A0ABY4ZX13_9CAUL</name>
<gene>
    <name evidence="1" type="ORF">MZV50_06950</name>
</gene>
<dbReference type="Proteomes" id="UP001057520">
    <property type="component" value="Chromosome"/>
</dbReference>
<sequence>MKNLPGAEMGNDETLAPKRDLKTNLLGCGAVLLFALVALVGCNGCADYLSTHSPPSSEPPKSLQDELAEVRLVDKVEIRDVTVTVRLYLPAGTASEASFLDHAADAVRSEGKIIKARSKDLPATVKSVDFLVDTDVVDRLGNDRREKVMSFALRADDMKAANYDGLYGSDLLNIVHEGGVSSGAGRRIVEAWCAKPDNADRGGAFCAEMLGG</sequence>
<accession>A0ABY4ZX13</accession>
<evidence type="ECO:0000313" key="2">
    <source>
        <dbReference type="Proteomes" id="UP001057520"/>
    </source>
</evidence>